<dbReference type="Gene3D" id="3.40.50.10610">
    <property type="entry name" value="ABC-type transport auxiliary lipoprotein component"/>
    <property type="match status" value="1"/>
</dbReference>
<dbReference type="EMBL" id="QUOU01000001">
    <property type="protein sequence ID" value="REL27561.1"/>
    <property type="molecule type" value="Genomic_DNA"/>
</dbReference>
<feature type="transmembrane region" description="Helical" evidence="1">
    <location>
        <begin position="6"/>
        <end position="23"/>
    </location>
</feature>
<keyword evidence="1" id="KW-0812">Transmembrane</keyword>
<organism evidence="2 3">
    <name type="scientific">Thalassotalea euphylliae</name>
    <dbReference type="NCBI Taxonomy" id="1655234"/>
    <lineage>
        <taxon>Bacteria</taxon>
        <taxon>Pseudomonadati</taxon>
        <taxon>Pseudomonadota</taxon>
        <taxon>Gammaproteobacteria</taxon>
        <taxon>Alteromonadales</taxon>
        <taxon>Colwelliaceae</taxon>
        <taxon>Thalassotalea</taxon>
    </lineage>
</organism>
<evidence type="ECO:0000313" key="2">
    <source>
        <dbReference type="EMBL" id="REL27561.1"/>
    </source>
</evidence>
<dbReference type="RefSeq" id="WP_116008637.1">
    <property type="nucleotide sequence ID" value="NZ_QUOU01000001.1"/>
</dbReference>
<sequence length="181" mass="19886">MHLKTIYLAIFCLILSGCSQISFNERYKGAKWKTIVIAPIDSEYAPQAERSLEHALAVSSQINIVPAAQVNRMIKAQGLAQDYKNSPVETVITIANTLGAEGIIFTEVSYHSPKTRRASGFENNSAHVFVRLMDSQNQAIVATSHQADSSIFQQPAAIIEKNLNYSIAEIQAAIAFIQVHP</sequence>
<name>A0A3E0TSE1_9GAMM</name>
<gene>
    <name evidence="2" type="ORF">DXX93_13990</name>
</gene>
<comment type="caution">
    <text evidence="2">The sequence shown here is derived from an EMBL/GenBank/DDBJ whole genome shotgun (WGS) entry which is preliminary data.</text>
</comment>
<keyword evidence="1" id="KW-0472">Membrane</keyword>
<keyword evidence="1" id="KW-1133">Transmembrane helix</keyword>
<dbReference type="PROSITE" id="PS51257">
    <property type="entry name" value="PROKAR_LIPOPROTEIN"/>
    <property type="match status" value="1"/>
</dbReference>
<evidence type="ECO:0000256" key="1">
    <source>
        <dbReference type="SAM" id="Phobius"/>
    </source>
</evidence>
<reference evidence="2 3" key="1">
    <citation type="submission" date="2018-08" db="EMBL/GenBank/DDBJ databases">
        <title>Thalassotalea euphylliae genome.</title>
        <authorList>
            <person name="Summers S."/>
            <person name="Rice S.A."/>
            <person name="Freckelton M.L."/>
            <person name="Nedved B.T."/>
            <person name="Hadfield M.G."/>
        </authorList>
    </citation>
    <scope>NUCLEOTIDE SEQUENCE [LARGE SCALE GENOMIC DNA]</scope>
    <source>
        <strain evidence="2 3">H1</strain>
    </source>
</reference>
<proteinExistence type="predicted"/>
<dbReference type="AlphaFoldDB" id="A0A3E0TSE1"/>
<protein>
    <recommendedName>
        <fullName evidence="4">Penicillin-binding protein activator LpoB</fullName>
    </recommendedName>
</protein>
<dbReference type="Proteomes" id="UP000256478">
    <property type="component" value="Unassembled WGS sequence"/>
</dbReference>
<evidence type="ECO:0000313" key="3">
    <source>
        <dbReference type="Proteomes" id="UP000256478"/>
    </source>
</evidence>
<accession>A0A3E0TSE1</accession>
<dbReference type="OrthoDB" id="9936317at2"/>
<evidence type="ECO:0008006" key="4">
    <source>
        <dbReference type="Google" id="ProtNLM"/>
    </source>
</evidence>